<comment type="pathway">
    <text evidence="4 6">Lipid metabolism; fatty acid biosynthesis.</text>
</comment>
<name>A0A1S8MA49_9CLOT</name>
<keyword evidence="4" id="KW-0443">Lipid metabolism</keyword>
<gene>
    <name evidence="7" type="primary">acpP_5</name>
    <name evidence="4" type="synonym">acpP</name>
    <name evidence="7" type="ORF">CROST_044780</name>
</gene>
<dbReference type="EMBL" id="CP096983">
    <property type="protein sequence ID" value="URZ13712.1"/>
    <property type="molecule type" value="Genomic_DNA"/>
</dbReference>
<keyword evidence="4" id="KW-0276">Fatty acid metabolism</keyword>
<feature type="modified residue" description="O-(pantetheine 4'-phosphoryl)serine" evidence="4">
    <location>
        <position position="35"/>
    </location>
</feature>
<organism evidence="7 8">
    <name type="scientific">Clostridium felsineum</name>
    <dbReference type="NCBI Taxonomy" id="36839"/>
    <lineage>
        <taxon>Bacteria</taxon>
        <taxon>Bacillati</taxon>
        <taxon>Bacillota</taxon>
        <taxon>Clostridia</taxon>
        <taxon>Eubacteriales</taxon>
        <taxon>Clostridiaceae</taxon>
        <taxon>Clostridium</taxon>
    </lineage>
</organism>
<dbReference type="InterPro" id="IPR003231">
    <property type="entry name" value="ACP"/>
</dbReference>
<evidence type="ECO:0000256" key="3">
    <source>
        <dbReference type="ARBA" id="ARBA00022553"/>
    </source>
</evidence>
<dbReference type="NCBIfam" id="NF002150">
    <property type="entry name" value="PRK00982.1-4"/>
    <property type="match status" value="1"/>
</dbReference>
<keyword evidence="1 4" id="KW-0596">Phosphopantetheine</keyword>
<keyword evidence="8" id="KW-1185">Reference proteome</keyword>
<dbReference type="NCBIfam" id="TIGR00517">
    <property type="entry name" value="acyl_carrier"/>
    <property type="match status" value="1"/>
</dbReference>
<comment type="subcellular location">
    <subcellularLocation>
        <location evidence="4">Cytoplasm</location>
    </subcellularLocation>
</comment>
<dbReference type="Pfam" id="PF00550">
    <property type="entry name" value="PP-binding"/>
    <property type="match status" value="1"/>
</dbReference>
<keyword evidence="2 4" id="KW-0963">Cytoplasm</keyword>
<evidence type="ECO:0000256" key="5">
    <source>
        <dbReference type="NCBIfam" id="TIGR00517"/>
    </source>
</evidence>
<proteinExistence type="inferred from homology"/>
<evidence type="ECO:0000256" key="2">
    <source>
        <dbReference type="ARBA" id="ARBA00022490"/>
    </source>
</evidence>
<reference evidence="7 8" key="1">
    <citation type="submission" date="2022-04" db="EMBL/GenBank/DDBJ databases">
        <title>Genome sequence of C. roseum typestrain.</title>
        <authorList>
            <person name="Poehlein A."/>
            <person name="Schoch T."/>
            <person name="Duerre P."/>
            <person name="Daniel R."/>
        </authorList>
    </citation>
    <scope>NUCLEOTIDE SEQUENCE [LARGE SCALE GENOMIC DNA]</scope>
    <source>
        <strain evidence="7 8">DSM 7320</strain>
    </source>
</reference>
<dbReference type="STRING" id="84029.CROST_21710"/>
<keyword evidence="4" id="KW-0444">Lipid biosynthesis</keyword>
<sequence length="79" mass="9214">MLLDKVREIIASQINVDKETIDMSTSFEKDLNVDSLDLFQIIIELEEKFDIQIEETENIKTVGDAVKFIEKKLKNKKLQ</sequence>
<dbReference type="GO" id="GO:0000036">
    <property type="term" value="F:acyl carrier activity"/>
    <property type="evidence" value="ECO:0007669"/>
    <property type="project" value="UniProtKB-UniRule"/>
</dbReference>
<keyword evidence="3 4" id="KW-0597">Phosphoprotein</keyword>
<comment type="PTM">
    <text evidence="6">4'-phosphopantetheine is transferred from CoA to a specific serine of apo-ACP by acpS.</text>
</comment>
<dbReference type="SUPFAM" id="SSF47336">
    <property type="entry name" value="ACP-like"/>
    <property type="match status" value="1"/>
</dbReference>
<dbReference type="PROSITE" id="PS50075">
    <property type="entry name" value="CARRIER"/>
    <property type="match status" value="1"/>
</dbReference>
<dbReference type="PANTHER" id="PTHR20863">
    <property type="entry name" value="ACYL CARRIER PROTEIN"/>
    <property type="match status" value="1"/>
</dbReference>
<dbReference type="HAMAP" id="MF_01217">
    <property type="entry name" value="Acyl_carrier"/>
    <property type="match status" value="1"/>
</dbReference>
<evidence type="ECO:0000313" key="7">
    <source>
        <dbReference type="EMBL" id="URZ13712.1"/>
    </source>
</evidence>
<protein>
    <recommendedName>
        <fullName evidence="4 5">Acyl carrier protein</fullName>
        <shortName evidence="4">ACP</shortName>
    </recommendedName>
</protein>
<dbReference type="GO" id="GO:0016020">
    <property type="term" value="C:membrane"/>
    <property type="evidence" value="ECO:0007669"/>
    <property type="project" value="GOC"/>
</dbReference>
<evidence type="ECO:0000256" key="6">
    <source>
        <dbReference type="RuleBase" id="RU003545"/>
    </source>
</evidence>
<dbReference type="Proteomes" id="UP000190951">
    <property type="component" value="Chromosome"/>
</dbReference>
<dbReference type="GO" id="GO:0000035">
    <property type="term" value="F:acyl binding"/>
    <property type="evidence" value="ECO:0007669"/>
    <property type="project" value="TreeGrafter"/>
</dbReference>
<dbReference type="KEGG" id="crw:CROST_044780"/>
<comment type="similarity">
    <text evidence="4">Belongs to the acyl carrier protein (ACP) family.</text>
</comment>
<evidence type="ECO:0000256" key="4">
    <source>
        <dbReference type="HAMAP-Rule" id="MF_01217"/>
    </source>
</evidence>
<comment type="function">
    <text evidence="4 6">Carrier of the growing fatty acid chain in fatty acid biosynthesis.</text>
</comment>
<dbReference type="RefSeq" id="WP_077833635.1">
    <property type="nucleotide sequence ID" value="NZ_CP096983.1"/>
</dbReference>
<accession>A0A1S8MA49</accession>
<dbReference type="GO" id="GO:0009245">
    <property type="term" value="P:lipid A biosynthetic process"/>
    <property type="evidence" value="ECO:0007669"/>
    <property type="project" value="TreeGrafter"/>
</dbReference>
<evidence type="ECO:0000256" key="1">
    <source>
        <dbReference type="ARBA" id="ARBA00022450"/>
    </source>
</evidence>
<dbReference type="InterPro" id="IPR009081">
    <property type="entry name" value="PP-bd_ACP"/>
</dbReference>
<dbReference type="InterPro" id="IPR036736">
    <property type="entry name" value="ACP-like_sf"/>
</dbReference>
<dbReference type="GO" id="GO:0005829">
    <property type="term" value="C:cytosol"/>
    <property type="evidence" value="ECO:0007669"/>
    <property type="project" value="TreeGrafter"/>
</dbReference>
<evidence type="ECO:0000313" key="8">
    <source>
        <dbReference type="Proteomes" id="UP000190951"/>
    </source>
</evidence>
<dbReference type="NCBIfam" id="NF002148">
    <property type="entry name" value="PRK00982.1-2"/>
    <property type="match status" value="1"/>
</dbReference>
<dbReference type="AlphaFoldDB" id="A0A1S8MA49"/>
<dbReference type="PANTHER" id="PTHR20863:SF62">
    <property type="entry name" value="ACYL CARRIER PROTEIN"/>
    <property type="match status" value="1"/>
</dbReference>
<comment type="PTM">
    <text evidence="4">4'-phosphopantetheine is transferred from CoA to a specific serine of apo-ACP by AcpS. This modification is essential for activity because fatty acids are bound in thioester linkage to the sulfhydryl of the prosthetic group.</text>
</comment>
<dbReference type="Gene3D" id="1.10.1200.10">
    <property type="entry name" value="ACP-like"/>
    <property type="match status" value="1"/>
</dbReference>
<keyword evidence="4" id="KW-0275">Fatty acid biosynthesis</keyword>